<keyword evidence="4" id="KW-0808">Transferase</keyword>
<protein>
    <submittedName>
        <fullName evidence="4">Amidophosphoribosyltransferase</fullName>
    </submittedName>
</protein>
<dbReference type="Proteomes" id="UP000254939">
    <property type="component" value="Unassembled WGS sequence"/>
</dbReference>
<dbReference type="InterPro" id="IPR044005">
    <property type="entry name" value="DZR_2"/>
</dbReference>
<comment type="similarity">
    <text evidence="1">Belongs to the ComF/GntX family.</text>
</comment>
<evidence type="ECO:0000313" key="4">
    <source>
        <dbReference type="EMBL" id="RDJ09442.1"/>
    </source>
</evidence>
<organism evidence="4 5">
    <name type="scientific">Rhizobium grahamii</name>
    <dbReference type="NCBI Taxonomy" id="1120045"/>
    <lineage>
        <taxon>Bacteria</taxon>
        <taxon>Pseudomonadati</taxon>
        <taxon>Pseudomonadota</taxon>
        <taxon>Alphaproteobacteria</taxon>
        <taxon>Hyphomicrobiales</taxon>
        <taxon>Rhizobiaceae</taxon>
        <taxon>Rhizobium/Agrobacterium group</taxon>
        <taxon>Rhizobium</taxon>
    </lineage>
</organism>
<evidence type="ECO:0000259" key="2">
    <source>
        <dbReference type="Pfam" id="PF00156"/>
    </source>
</evidence>
<keyword evidence="4" id="KW-0328">Glycosyltransferase</keyword>
<evidence type="ECO:0000256" key="1">
    <source>
        <dbReference type="ARBA" id="ARBA00008007"/>
    </source>
</evidence>
<proteinExistence type="inferred from homology"/>
<dbReference type="EMBL" id="NAAC01000017">
    <property type="protein sequence ID" value="RDJ09442.1"/>
    <property type="molecule type" value="Genomic_DNA"/>
</dbReference>
<dbReference type="Pfam" id="PF00156">
    <property type="entry name" value="Pribosyltran"/>
    <property type="match status" value="1"/>
</dbReference>
<evidence type="ECO:0000313" key="5">
    <source>
        <dbReference type="Proteomes" id="UP000254939"/>
    </source>
</evidence>
<dbReference type="PANTHER" id="PTHR47505:SF1">
    <property type="entry name" value="DNA UTILIZATION PROTEIN YHGH"/>
    <property type="match status" value="1"/>
</dbReference>
<dbReference type="OrthoDB" id="9779910at2"/>
<comment type="caution">
    <text evidence="4">The sequence shown here is derived from an EMBL/GenBank/DDBJ whole genome shotgun (WGS) entry which is preliminary data.</text>
</comment>
<dbReference type="CDD" id="cd06223">
    <property type="entry name" value="PRTases_typeI"/>
    <property type="match status" value="1"/>
</dbReference>
<dbReference type="InterPro" id="IPR051910">
    <property type="entry name" value="ComF/GntX_DNA_util-trans"/>
</dbReference>
<accession>A0A370KLN3</accession>
<dbReference type="InterPro" id="IPR029057">
    <property type="entry name" value="PRTase-like"/>
</dbReference>
<dbReference type="PANTHER" id="PTHR47505">
    <property type="entry name" value="DNA UTILIZATION PROTEIN YHGH"/>
    <property type="match status" value="1"/>
</dbReference>
<dbReference type="GO" id="GO:0016757">
    <property type="term" value="F:glycosyltransferase activity"/>
    <property type="evidence" value="ECO:0007669"/>
    <property type="project" value="UniProtKB-KW"/>
</dbReference>
<dbReference type="SUPFAM" id="SSF53271">
    <property type="entry name" value="PRTase-like"/>
    <property type="match status" value="1"/>
</dbReference>
<reference evidence="4 5" key="1">
    <citation type="submission" date="2017-03" db="EMBL/GenBank/DDBJ databases">
        <title>Genome analysis of Rhizobial strains effectives or ineffectives for nitrogen fixation isolated from bean seeds.</title>
        <authorList>
            <person name="Peralta H."/>
            <person name="Aguilar-Vera A."/>
            <person name="Mora Y."/>
            <person name="Vargas-Lagunas C."/>
            <person name="Girard L."/>
            <person name="Mora J."/>
        </authorList>
    </citation>
    <scope>NUCLEOTIDE SEQUENCE [LARGE SCALE GENOMIC DNA]</scope>
    <source>
        <strain evidence="4 5">CCGM3</strain>
    </source>
</reference>
<dbReference type="RefSeq" id="WP_114713914.1">
    <property type="nucleotide sequence ID" value="NZ_KZ857260.1"/>
</dbReference>
<feature type="domain" description="Double zinc ribbon" evidence="3">
    <location>
        <begin position="25"/>
        <end position="72"/>
    </location>
</feature>
<name>A0A370KLN3_9HYPH</name>
<gene>
    <name evidence="4" type="ORF">B5K06_16760</name>
</gene>
<evidence type="ECO:0000259" key="3">
    <source>
        <dbReference type="Pfam" id="PF18912"/>
    </source>
</evidence>
<sequence>MGFRGLRLPAELNGALLTRPFQLVADLVYPPGCVVCGVTTGRHSGLCPTCWSGLRFIERPYCEVLGVPFSHDLGSGILSAEAIANPPPFDRLRSAAFHDEPVRQLVHGLKYRDRTDLAPMMAGWMLRASDGMVERCDAILPVPLHRSRMFSRKFNQAAELARHLAHQSGKALLPATLLRIKRTRPQVGLGAKAREENVRGVFAIAKARDNDVFGKRLVLVDDVYTTGATVAAAARVLRKAGAADITVLTFARAPSQTI</sequence>
<dbReference type="InterPro" id="IPR000836">
    <property type="entry name" value="PRTase_dom"/>
</dbReference>
<dbReference type="Pfam" id="PF18912">
    <property type="entry name" value="DZR_2"/>
    <property type="match status" value="1"/>
</dbReference>
<dbReference type="Gene3D" id="3.40.50.2020">
    <property type="match status" value="1"/>
</dbReference>
<feature type="domain" description="Phosphoribosyltransferase" evidence="2">
    <location>
        <begin position="157"/>
        <end position="257"/>
    </location>
</feature>
<dbReference type="AlphaFoldDB" id="A0A370KLN3"/>